<name>A0A937D6A7_9FLAO</name>
<evidence type="ECO:0000256" key="1">
    <source>
        <dbReference type="SAM" id="Phobius"/>
    </source>
</evidence>
<reference evidence="2" key="1">
    <citation type="submission" date="2021-01" db="EMBL/GenBank/DDBJ databases">
        <authorList>
            <person name="Zhong Y.L."/>
        </authorList>
    </citation>
    <scope>NUCLEOTIDE SEQUENCE</scope>
    <source>
        <strain evidence="2">KCTC 23302</strain>
    </source>
</reference>
<sequence length="161" mass="18365">MILLIQIFTICTLAVIIYQDLKDREVYGMAFPVLISLLGTLHYHHTSQIDFLYAILINIALLIVIVGLLYVYTLIKIKKPFFKEVFGWGDVLFFIGLAIGFPTVTFIIIFVFSLIFSLLVWLVLKNQAKHNTVPLAGYMAVFLGVVFIANWMINTLTLYVI</sequence>
<feature type="transmembrane region" description="Helical" evidence="1">
    <location>
        <begin position="92"/>
        <end position="123"/>
    </location>
</feature>
<organism evidence="2 3">
    <name type="scientific">Aquimarina mytili</name>
    <dbReference type="NCBI Taxonomy" id="874423"/>
    <lineage>
        <taxon>Bacteria</taxon>
        <taxon>Pseudomonadati</taxon>
        <taxon>Bacteroidota</taxon>
        <taxon>Flavobacteriia</taxon>
        <taxon>Flavobacteriales</taxon>
        <taxon>Flavobacteriaceae</taxon>
        <taxon>Aquimarina</taxon>
    </lineage>
</organism>
<dbReference type="RefSeq" id="WP_201919943.1">
    <property type="nucleotide sequence ID" value="NZ_BAABAX010000003.1"/>
</dbReference>
<evidence type="ECO:0000313" key="3">
    <source>
        <dbReference type="Proteomes" id="UP000651057"/>
    </source>
</evidence>
<dbReference type="Gene3D" id="1.20.120.1220">
    <property type="match status" value="1"/>
</dbReference>
<protein>
    <recommendedName>
        <fullName evidence="4">Prepilin type IV endopeptidase peptidase domain-containing protein</fullName>
    </recommendedName>
</protein>
<dbReference type="AlphaFoldDB" id="A0A937D6A7"/>
<evidence type="ECO:0000313" key="2">
    <source>
        <dbReference type="EMBL" id="MBL0684189.1"/>
    </source>
</evidence>
<keyword evidence="3" id="KW-1185">Reference proteome</keyword>
<keyword evidence="1" id="KW-1133">Transmembrane helix</keyword>
<accession>A0A937D6A7</accession>
<feature type="transmembrane region" description="Helical" evidence="1">
    <location>
        <begin position="135"/>
        <end position="153"/>
    </location>
</feature>
<gene>
    <name evidence="2" type="ORF">JJQ60_11725</name>
</gene>
<keyword evidence="1" id="KW-0812">Transmembrane</keyword>
<feature type="transmembrane region" description="Helical" evidence="1">
    <location>
        <begin position="26"/>
        <end position="44"/>
    </location>
</feature>
<dbReference type="EMBL" id="JAERQJ010000004">
    <property type="protein sequence ID" value="MBL0684189.1"/>
    <property type="molecule type" value="Genomic_DNA"/>
</dbReference>
<dbReference type="Proteomes" id="UP000651057">
    <property type="component" value="Unassembled WGS sequence"/>
</dbReference>
<evidence type="ECO:0008006" key="4">
    <source>
        <dbReference type="Google" id="ProtNLM"/>
    </source>
</evidence>
<proteinExistence type="predicted"/>
<feature type="transmembrane region" description="Helical" evidence="1">
    <location>
        <begin position="51"/>
        <end position="72"/>
    </location>
</feature>
<comment type="caution">
    <text evidence="2">The sequence shown here is derived from an EMBL/GenBank/DDBJ whole genome shotgun (WGS) entry which is preliminary data.</text>
</comment>
<keyword evidence="1" id="KW-0472">Membrane</keyword>